<organism evidence="1 2">
    <name type="scientific">Cytobacillus firmus</name>
    <name type="common">Bacillus firmus</name>
    <dbReference type="NCBI Taxonomy" id="1399"/>
    <lineage>
        <taxon>Bacteria</taxon>
        <taxon>Bacillati</taxon>
        <taxon>Bacillota</taxon>
        <taxon>Bacilli</taxon>
        <taxon>Bacillales</taxon>
        <taxon>Bacillaceae</taxon>
        <taxon>Cytobacillus</taxon>
    </lineage>
</organism>
<sequence length="121" mass="14288">MVSKERQKKLDYVKAIHNDYTIVIAKHPRFDWINHSESKFIYFLYITKSQKCFVDKNTAHVGEYNILCFQNLYSSFISLMKVIVPILAEYILDNDELFKIIMLCEGLEEPEEDSLQEDNGE</sequence>
<evidence type="ECO:0000313" key="1">
    <source>
        <dbReference type="EMBL" id="KAF0822175.1"/>
    </source>
</evidence>
<name>A0A800N967_CYTFI</name>
<gene>
    <name evidence="1" type="ORF">KIS1582_4041</name>
</gene>
<dbReference type="EMBL" id="VDEM01000066">
    <property type="protein sequence ID" value="KAF0822175.1"/>
    <property type="molecule type" value="Genomic_DNA"/>
</dbReference>
<dbReference type="RefSeq" id="WP_159346390.1">
    <property type="nucleotide sequence ID" value="NZ_JBALOT010000012.1"/>
</dbReference>
<dbReference type="OrthoDB" id="2875655at2"/>
<comment type="caution">
    <text evidence="1">The sequence shown here is derived from an EMBL/GenBank/DDBJ whole genome shotgun (WGS) entry which is preliminary data.</text>
</comment>
<evidence type="ECO:0000313" key="2">
    <source>
        <dbReference type="Proteomes" id="UP000465778"/>
    </source>
</evidence>
<proteinExistence type="predicted"/>
<accession>A0A800N967</accession>
<reference evidence="1 2" key="1">
    <citation type="journal article" date="2020" name="G3 (Bethesda)">
        <title>Whole Genome Sequencing and Comparative Genomics of Two Nematicidal Bacillus Strains Reveals a Wide Range of Possible Virulence Factors.</title>
        <authorList>
            <person name="Susic N."/>
            <person name="Janezic S."/>
            <person name="Rupnik M."/>
            <person name="Geric Stare B."/>
        </authorList>
    </citation>
    <scope>NUCLEOTIDE SEQUENCE [LARGE SCALE GENOMIC DNA]</scope>
    <source>
        <strain evidence="1 2">I-1582</strain>
    </source>
</reference>
<dbReference type="AlphaFoldDB" id="A0A800N967"/>
<protein>
    <submittedName>
        <fullName evidence="1">Uncharacterized protein</fullName>
    </submittedName>
</protein>
<dbReference type="Proteomes" id="UP000465778">
    <property type="component" value="Unassembled WGS sequence"/>
</dbReference>